<reference evidence="8 9" key="1">
    <citation type="journal article" date="2022" name="bioRxiv">
        <title>Genomics of Preaxostyla Flagellates Illuminates Evolutionary Transitions and the Path Towards Mitochondrial Loss.</title>
        <authorList>
            <person name="Novak L.V.F."/>
            <person name="Treitli S.C."/>
            <person name="Pyrih J."/>
            <person name="Halakuc P."/>
            <person name="Pipaliya S.V."/>
            <person name="Vacek V."/>
            <person name="Brzon O."/>
            <person name="Soukal P."/>
            <person name="Eme L."/>
            <person name="Dacks J.B."/>
            <person name="Karnkowska A."/>
            <person name="Elias M."/>
            <person name="Hampl V."/>
        </authorList>
    </citation>
    <scope>NUCLEOTIDE SEQUENCE [LARGE SCALE GENOMIC DNA]</scope>
    <source>
        <strain evidence="8">NAU3</strain>
        <tissue evidence="8">Gut</tissue>
    </source>
</reference>
<dbReference type="SMART" id="SM00360">
    <property type="entry name" value="RRM"/>
    <property type="match status" value="2"/>
</dbReference>
<feature type="domain" description="RRM" evidence="7">
    <location>
        <begin position="241"/>
        <end position="320"/>
    </location>
</feature>
<keyword evidence="3 5" id="KW-0694">RNA-binding</keyword>
<dbReference type="Pfam" id="PF00076">
    <property type="entry name" value="RRM_1"/>
    <property type="match status" value="2"/>
</dbReference>
<protein>
    <recommendedName>
        <fullName evidence="7">RRM domain-containing protein</fullName>
    </recommendedName>
</protein>
<feature type="region of interest" description="Disordered" evidence="6">
    <location>
        <begin position="320"/>
        <end position="374"/>
    </location>
</feature>
<dbReference type="InterPro" id="IPR035979">
    <property type="entry name" value="RBD_domain_sf"/>
</dbReference>
<evidence type="ECO:0000256" key="6">
    <source>
        <dbReference type="SAM" id="MobiDB-lite"/>
    </source>
</evidence>
<dbReference type="EMBL" id="JARBJD010000009">
    <property type="protein sequence ID" value="KAK2962716.1"/>
    <property type="molecule type" value="Genomic_DNA"/>
</dbReference>
<dbReference type="PANTHER" id="PTHR48039:SF5">
    <property type="entry name" value="RNA-BINDING PROTEIN 28"/>
    <property type="match status" value="1"/>
</dbReference>
<dbReference type="InterPro" id="IPR051945">
    <property type="entry name" value="RRM_MRD1_RNA_proc_ribogen"/>
</dbReference>
<organism evidence="8 9">
    <name type="scientific">Blattamonas nauphoetae</name>
    <dbReference type="NCBI Taxonomy" id="2049346"/>
    <lineage>
        <taxon>Eukaryota</taxon>
        <taxon>Metamonada</taxon>
        <taxon>Preaxostyla</taxon>
        <taxon>Oxymonadida</taxon>
        <taxon>Blattamonas</taxon>
    </lineage>
</organism>
<feature type="compositionally biased region" description="Basic and acidic residues" evidence="6">
    <location>
        <begin position="1"/>
        <end position="17"/>
    </location>
</feature>
<feature type="compositionally biased region" description="Low complexity" evidence="6">
    <location>
        <begin position="224"/>
        <end position="233"/>
    </location>
</feature>
<proteinExistence type="predicted"/>
<feature type="compositionally biased region" description="Basic and acidic residues" evidence="6">
    <location>
        <begin position="50"/>
        <end position="63"/>
    </location>
</feature>
<evidence type="ECO:0000256" key="5">
    <source>
        <dbReference type="PROSITE-ProRule" id="PRU00176"/>
    </source>
</evidence>
<keyword evidence="2" id="KW-0677">Repeat</keyword>
<keyword evidence="4" id="KW-0539">Nucleus</keyword>
<dbReference type="PANTHER" id="PTHR48039">
    <property type="entry name" value="RNA-BINDING MOTIF PROTEIN 14B"/>
    <property type="match status" value="1"/>
</dbReference>
<feature type="domain" description="RRM" evidence="7">
    <location>
        <begin position="106"/>
        <end position="187"/>
    </location>
</feature>
<feature type="region of interest" description="Disordered" evidence="6">
    <location>
        <begin position="187"/>
        <end position="233"/>
    </location>
</feature>
<name>A0ABQ9YG32_9EUKA</name>
<gene>
    <name evidence="8" type="ORF">BLNAU_2149</name>
</gene>
<accession>A0ABQ9YG32</accession>
<dbReference type="SUPFAM" id="SSF54928">
    <property type="entry name" value="RNA-binding domain, RBD"/>
    <property type="match status" value="2"/>
</dbReference>
<evidence type="ECO:0000256" key="1">
    <source>
        <dbReference type="ARBA" id="ARBA00004123"/>
    </source>
</evidence>
<dbReference type="InterPro" id="IPR000504">
    <property type="entry name" value="RRM_dom"/>
</dbReference>
<evidence type="ECO:0000313" key="8">
    <source>
        <dbReference type="EMBL" id="KAK2962716.1"/>
    </source>
</evidence>
<feature type="compositionally biased region" description="Gly residues" evidence="6">
    <location>
        <begin position="351"/>
        <end position="365"/>
    </location>
</feature>
<evidence type="ECO:0000256" key="2">
    <source>
        <dbReference type="ARBA" id="ARBA00022737"/>
    </source>
</evidence>
<evidence type="ECO:0000256" key="4">
    <source>
        <dbReference type="ARBA" id="ARBA00023242"/>
    </source>
</evidence>
<feature type="region of interest" description="Disordered" evidence="6">
    <location>
        <begin position="1"/>
        <end position="63"/>
    </location>
</feature>
<keyword evidence="9" id="KW-1185">Reference proteome</keyword>
<dbReference type="Gene3D" id="3.30.70.330">
    <property type="match status" value="2"/>
</dbReference>
<feature type="compositionally biased region" description="Basic residues" evidence="6">
    <location>
        <begin position="18"/>
        <end position="49"/>
    </location>
</feature>
<dbReference type="PROSITE" id="PS50102">
    <property type="entry name" value="RRM"/>
    <property type="match status" value="2"/>
</dbReference>
<sequence>MEVKKEKRTHSEKDEKKKDKKEKKHTSEKKDKSHKHKDKKEKSKKHHDHKRESSSSDEVDVKSIKNVQPEPTTTSTNQPHDSFPQNILVDSIQFDTQTIPIDQLRRQLHIGSLSFDATVSMIFEMARQFGDIELLHVPQKNNGRLKGFAFIQYSQQASLDKAIQAFDSQPESFTICGRAVRFARRAEPAPVESTPLPQIRTKSNEAEPTYPTHDQPAAHTPRQYTPSTPTSSYASAADNTPCLFVGNLAFSVTKDDLMLFFDEYKPVRARIVYEAGTDNTRSKGFGYVDFPDGETATRVVQEKNKSNLFGRPLKLDVTKRRDKYNGMPIAGVPSDSSSQGTPNGRGRDGGSRGGFRGTPRGGRGSYGIPFGSNY</sequence>
<evidence type="ECO:0000259" key="7">
    <source>
        <dbReference type="PROSITE" id="PS50102"/>
    </source>
</evidence>
<evidence type="ECO:0000256" key="3">
    <source>
        <dbReference type="ARBA" id="ARBA00022884"/>
    </source>
</evidence>
<evidence type="ECO:0000313" key="9">
    <source>
        <dbReference type="Proteomes" id="UP001281761"/>
    </source>
</evidence>
<dbReference type="InterPro" id="IPR012677">
    <property type="entry name" value="Nucleotide-bd_a/b_plait_sf"/>
</dbReference>
<dbReference type="CDD" id="cd00590">
    <property type="entry name" value="RRM_SF"/>
    <property type="match status" value="1"/>
</dbReference>
<dbReference type="Proteomes" id="UP001281761">
    <property type="component" value="Unassembled WGS sequence"/>
</dbReference>
<comment type="caution">
    <text evidence="8">The sequence shown here is derived from an EMBL/GenBank/DDBJ whole genome shotgun (WGS) entry which is preliminary data.</text>
</comment>
<comment type="subcellular location">
    <subcellularLocation>
        <location evidence="1">Nucleus</location>
    </subcellularLocation>
</comment>